<evidence type="ECO:0000313" key="2">
    <source>
        <dbReference type="EMBL" id="CAD0002411.1"/>
    </source>
</evidence>
<gene>
    <name evidence="2" type="ORF">FLAT13_01117</name>
</gene>
<dbReference type="RefSeq" id="WP_180908238.1">
    <property type="nucleotide sequence ID" value="NZ_CAIJDP010000060.1"/>
</dbReference>
<dbReference type="Pfam" id="PF17293">
    <property type="entry name" value="Arm-DNA-bind_5"/>
    <property type="match status" value="1"/>
</dbReference>
<organism evidence="2 3">
    <name type="scientific">Flavobacterium salmonis</name>
    <dbReference type="NCBI Taxonomy" id="2654844"/>
    <lineage>
        <taxon>Bacteria</taxon>
        <taxon>Pseudomonadati</taxon>
        <taxon>Bacteroidota</taxon>
        <taxon>Flavobacteriia</taxon>
        <taxon>Flavobacteriales</taxon>
        <taxon>Flavobacteriaceae</taxon>
        <taxon>Flavobacterium</taxon>
    </lineage>
</organism>
<comment type="caution">
    <text evidence="2">The sequence shown here is derived from an EMBL/GenBank/DDBJ whole genome shotgun (WGS) entry which is preliminary data.</text>
</comment>
<dbReference type="Proteomes" id="UP000530060">
    <property type="component" value="Unassembled WGS sequence"/>
</dbReference>
<evidence type="ECO:0000259" key="1">
    <source>
        <dbReference type="Pfam" id="PF17293"/>
    </source>
</evidence>
<name>A0A6V6YSE7_9FLAO</name>
<keyword evidence="3" id="KW-1185">Reference proteome</keyword>
<dbReference type="EMBL" id="CAIJDP010000060">
    <property type="protein sequence ID" value="CAD0002411.1"/>
    <property type="molecule type" value="Genomic_DNA"/>
</dbReference>
<sequence length="169" mass="19736">MKYTYGISFFLKSSTNGANKRFIYLRVTVDGVPKETSTKRKWSANRFEQRTGRTAGNKEDAKTLNFFLHSLEMKIRKFADQITEKQESLSSSVKLINFIAGKTKQKTIVLQEFQYHNDQMLTLVKKGEYAIGTHVRFEISKKHVKDFILYKYGVDDMEFNKLNYGICFN</sequence>
<accession>A0A6V6YSE7</accession>
<dbReference type="AlphaFoldDB" id="A0A6V6YSE7"/>
<dbReference type="InterPro" id="IPR035386">
    <property type="entry name" value="Arm-DNA-bind_5"/>
</dbReference>
<reference evidence="2 3" key="1">
    <citation type="submission" date="2020-06" db="EMBL/GenBank/DDBJ databases">
        <authorList>
            <person name="Criscuolo A."/>
        </authorList>
    </citation>
    <scope>NUCLEOTIDE SEQUENCE [LARGE SCALE GENOMIC DNA]</scope>
    <source>
        <strain evidence="3">CIP 111411</strain>
    </source>
</reference>
<feature type="domain" description="Arm DNA-binding" evidence="1">
    <location>
        <begin position="23"/>
        <end position="91"/>
    </location>
</feature>
<evidence type="ECO:0000313" key="3">
    <source>
        <dbReference type="Proteomes" id="UP000530060"/>
    </source>
</evidence>
<proteinExistence type="predicted"/>
<protein>
    <submittedName>
        <fullName evidence="2">Recombinase</fullName>
    </submittedName>
</protein>